<dbReference type="CDD" id="cd06464">
    <property type="entry name" value="ACD_sHsps-like"/>
    <property type="match status" value="1"/>
</dbReference>
<evidence type="ECO:0000259" key="3">
    <source>
        <dbReference type="PROSITE" id="PS01031"/>
    </source>
</evidence>
<dbReference type="PANTHER" id="PTHR11527">
    <property type="entry name" value="HEAT-SHOCK PROTEIN 20 FAMILY MEMBER"/>
    <property type="match status" value="1"/>
</dbReference>
<comment type="similarity">
    <text evidence="1 2">Belongs to the small heat shock protein (HSP20) family.</text>
</comment>
<organism evidence="4 5">
    <name type="scientific">Desulforhabdus amnigena</name>
    <dbReference type="NCBI Taxonomy" id="40218"/>
    <lineage>
        <taxon>Bacteria</taxon>
        <taxon>Pseudomonadati</taxon>
        <taxon>Thermodesulfobacteriota</taxon>
        <taxon>Syntrophobacteria</taxon>
        <taxon>Syntrophobacterales</taxon>
        <taxon>Syntrophobacteraceae</taxon>
        <taxon>Desulforhabdus</taxon>
    </lineage>
</organism>
<sequence length="146" mass="17105">MSLYDLNDEMDEMPQRLRKWLSQLSRYRLSSCFSSKSNWMPSADIHETQEAYHVFIDLAGIEPSCVQLVVEGNLLHLRGERKRPQVNARTRIHQIEIDFGKFQRTFHFPVRLDSDGAQSSYRNGFLEIVLPKFQKSISVRVPLQHD</sequence>
<dbReference type="AlphaFoldDB" id="A0A9W6D0K0"/>
<proteinExistence type="inferred from homology"/>
<evidence type="ECO:0000256" key="1">
    <source>
        <dbReference type="PROSITE-ProRule" id="PRU00285"/>
    </source>
</evidence>
<feature type="domain" description="SHSP" evidence="3">
    <location>
        <begin position="34"/>
        <end position="146"/>
    </location>
</feature>
<dbReference type="EMBL" id="BSDR01000001">
    <property type="protein sequence ID" value="GLI33817.1"/>
    <property type="molecule type" value="Genomic_DNA"/>
</dbReference>
<dbReference type="InterPro" id="IPR031107">
    <property type="entry name" value="Small_HSP"/>
</dbReference>
<dbReference type="Proteomes" id="UP001144372">
    <property type="component" value="Unassembled WGS sequence"/>
</dbReference>
<comment type="caution">
    <text evidence="4">The sequence shown here is derived from an EMBL/GenBank/DDBJ whole genome shotgun (WGS) entry which is preliminary data.</text>
</comment>
<accession>A0A9W6D0K0</accession>
<dbReference type="Gene3D" id="2.60.40.790">
    <property type="match status" value="1"/>
</dbReference>
<reference evidence="4" key="1">
    <citation type="submission" date="2022-12" db="EMBL/GenBank/DDBJ databases">
        <title>Reference genome sequencing for broad-spectrum identification of bacterial and archaeal isolates by mass spectrometry.</title>
        <authorList>
            <person name="Sekiguchi Y."/>
            <person name="Tourlousse D.M."/>
        </authorList>
    </citation>
    <scope>NUCLEOTIDE SEQUENCE</scope>
    <source>
        <strain evidence="4">ASRB1</strain>
    </source>
</reference>
<dbReference type="PROSITE" id="PS01031">
    <property type="entry name" value="SHSP"/>
    <property type="match status" value="1"/>
</dbReference>
<keyword evidence="5" id="KW-1185">Reference proteome</keyword>
<protein>
    <recommendedName>
        <fullName evidence="3">SHSP domain-containing protein</fullName>
    </recommendedName>
</protein>
<dbReference type="InterPro" id="IPR008978">
    <property type="entry name" value="HSP20-like_chaperone"/>
</dbReference>
<evidence type="ECO:0000313" key="4">
    <source>
        <dbReference type="EMBL" id="GLI33817.1"/>
    </source>
</evidence>
<evidence type="ECO:0000256" key="2">
    <source>
        <dbReference type="RuleBase" id="RU003616"/>
    </source>
</evidence>
<evidence type="ECO:0000313" key="5">
    <source>
        <dbReference type="Proteomes" id="UP001144372"/>
    </source>
</evidence>
<name>A0A9W6D0K0_9BACT</name>
<dbReference type="InterPro" id="IPR002068">
    <property type="entry name" value="A-crystallin/Hsp20_dom"/>
</dbReference>
<dbReference type="SUPFAM" id="SSF49764">
    <property type="entry name" value="HSP20-like chaperones"/>
    <property type="match status" value="1"/>
</dbReference>
<gene>
    <name evidence="4" type="ORF">DAMNIGENAA_12500</name>
</gene>
<dbReference type="RefSeq" id="WP_281793030.1">
    <property type="nucleotide sequence ID" value="NZ_BSDR01000001.1"/>
</dbReference>
<dbReference type="Pfam" id="PF00011">
    <property type="entry name" value="HSP20"/>
    <property type="match status" value="1"/>
</dbReference>